<feature type="coiled-coil region" evidence="1">
    <location>
        <begin position="70"/>
        <end position="109"/>
    </location>
</feature>
<dbReference type="Proteomes" id="UP000823749">
    <property type="component" value="Chromosome 12"/>
</dbReference>
<evidence type="ECO:0000313" key="3">
    <source>
        <dbReference type="Proteomes" id="UP000823749"/>
    </source>
</evidence>
<evidence type="ECO:0000313" key="2">
    <source>
        <dbReference type="EMBL" id="KAG5522854.1"/>
    </source>
</evidence>
<gene>
    <name evidence="2" type="ORF">RHGRI_034858</name>
</gene>
<evidence type="ECO:0000256" key="1">
    <source>
        <dbReference type="SAM" id="Coils"/>
    </source>
</evidence>
<keyword evidence="3" id="KW-1185">Reference proteome</keyword>
<keyword evidence="1" id="KW-0175">Coiled coil</keyword>
<organism evidence="2 3">
    <name type="scientific">Rhododendron griersonianum</name>
    <dbReference type="NCBI Taxonomy" id="479676"/>
    <lineage>
        <taxon>Eukaryota</taxon>
        <taxon>Viridiplantae</taxon>
        <taxon>Streptophyta</taxon>
        <taxon>Embryophyta</taxon>
        <taxon>Tracheophyta</taxon>
        <taxon>Spermatophyta</taxon>
        <taxon>Magnoliopsida</taxon>
        <taxon>eudicotyledons</taxon>
        <taxon>Gunneridae</taxon>
        <taxon>Pentapetalae</taxon>
        <taxon>asterids</taxon>
        <taxon>Ericales</taxon>
        <taxon>Ericaceae</taxon>
        <taxon>Ericoideae</taxon>
        <taxon>Rhodoreae</taxon>
        <taxon>Rhododendron</taxon>
    </lineage>
</organism>
<protein>
    <recommendedName>
        <fullName evidence="4">NET domain-containing protein</fullName>
    </recommendedName>
</protein>
<reference evidence="2" key="1">
    <citation type="submission" date="2020-08" db="EMBL/GenBank/DDBJ databases">
        <title>Plant Genome Project.</title>
        <authorList>
            <person name="Zhang R.-G."/>
        </authorList>
    </citation>
    <scope>NUCLEOTIDE SEQUENCE</scope>
    <source>
        <strain evidence="2">WSP0</strain>
        <tissue evidence="2">Leaf</tissue>
    </source>
</reference>
<comment type="caution">
    <text evidence="2">The sequence shown here is derived from an EMBL/GenBank/DDBJ whole genome shotgun (WGS) entry which is preliminary data.</text>
</comment>
<proteinExistence type="predicted"/>
<name>A0AAV6I6W1_9ERIC</name>
<dbReference type="AlphaFoldDB" id="A0AAV6I6W1"/>
<evidence type="ECO:0008006" key="4">
    <source>
        <dbReference type="Google" id="ProtNLM"/>
    </source>
</evidence>
<dbReference type="EMBL" id="JACTNZ010000012">
    <property type="protein sequence ID" value="KAG5522854.1"/>
    <property type="molecule type" value="Genomic_DNA"/>
</dbReference>
<accession>A0AAV6I6W1</accession>
<sequence>MSGDEKQKLREQLLEVSRGNVPPCLRGFLKEIGVNCRNEEGRIELDMDAFAEEILLKFKRIVRFLGARAAKGDKEDRVELQQEKERLEKQQREKARKAARLALEQIEKTVEFEDNFQVMKDFYALIQCHPNNTTADVEEGEILTED</sequence>